<sequence>MTMLQDLTSLSISTQQRKQSYFHRTPMSIVCIYVDCNFGRLPSIAYSSPPMCRLKLQQSFNLRPPLQKSRLILQQSVYLQIILGVVILHHNFSSLANHRPPLEQPAYIQTISS</sequence>
<dbReference type="AlphaFoldDB" id="A0AAV4ICX1"/>
<organism evidence="1 2">
    <name type="scientific">Elysia marginata</name>
    <dbReference type="NCBI Taxonomy" id="1093978"/>
    <lineage>
        <taxon>Eukaryota</taxon>
        <taxon>Metazoa</taxon>
        <taxon>Spiralia</taxon>
        <taxon>Lophotrochozoa</taxon>
        <taxon>Mollusca</taxon>
        <taxon>Gastropoda</taxon>
        <taxon>Heterobranchia</taxon>
        <taxon>Euthyneura</taxon>
        <taxon>Panpulmonata</taxon>
        <taxon>Sacoglossa</taxon>
        <taxon>Placobranchoidea</taxon>
        <taxon>Plakobranchidae</taxon>
        <taxon>Elysia</taxon>
    </lineage>
</organism>
<protein>
    <submittedName>
        <fullName evidence="1">Uncharacterized protein</fullName>
    </submittedName>
</protein>
<reference evidence="1 2" key="1">
    <citation type="journal article" date="2021" name="Elife">
        <title>Chloroplast acquisition without the gene transfer in kleptoplastic sea slugs, Plakobranchus ocellatus.</title>
        <authorList>
            <person name="Maeda T."/>
            <person name="Takahashi S."/>
            <person name="Yoshida T."/>
            <person name="Shimamura S."/>
            <person name="Takaki Y."/>
            <person name="Nagai Y."/>
            <person name="Toyoda A."/>
            <person name="Suzuki Y."/>
            <person name="Arimoto A."/>
            <person name="Ishii H."/>
            <person name="Satoh N."/>
            <person name="Nishiyama T."/>
            <person name="Hasebe M."/>
            <person name="Maruyama T."/>
            <person name="Minagawa J."/>
            <person name="Obokata J."/>
            <person name="Shigenobu S."/>
        </authorList>
    </citation>
    <scope>NUCLEOTIDE SEQUENCE [LARGE SCALE GENOMIC DNA]</scope>
</reference>
<evidence type="ECO:0000313" key="1">
    <source>
        <dbReference type="EMBL" id="GFS07750.1"/>
    </source>
</evidence>
<proteinExistence type="predicted"/>
<accession>A0AAV4ICX1</accession>
<evidence type="ECO:0000313" key="2">
    <source>
        <dbReference type="Proteomes" id="UP000762676"/>
    </source>
</evidence>
<keyword evidence="2" id="KW-1185">Reference proteome</keyword>
<comment type="caution">
    <text evidence="1">The sequence shown here is derived from an EMBL/GenBank/DDBJ whole genome shotgun (WGS) entry which is preliminary data.</text>
</comment>
<dbReference type="EMBL" id="BMAT01009507">
    <property type="protein sequence ID" value="GFS07750.1"/>
    <property type="molecule type" value="Genomic_DNA"/>
</dbReference>
<gene>
    <name evidence="1" type="ORF">ElyMa_004740100</name>
</gene>
<name>A0AAV4ICX1_9GAST</name>
<dbReference type="Proteomes" id="UP000762676">
    <property type="component" value="Unassembled WGS sequence"/>
</dbReference>